<dbReference type="InterPro" id="IPR036950">
    <property type="entry name" value="PBP_transglycosylase"/>
</dbReference>
<evidence type="ECO:0000256" key="4">
    <source>
        <dbReference type="ARBA" id="ARBA00007739"/>
    </source>
</evidence>
<protein>
    <recommendedName>
        <fullName evidence="6">Penicillin-binding protein 1A</fullName>
        <ecNumber evidence="24">2.4.99.28</ecNumber>
        <ecNumber evidence="5">3.4.16.4</ecNumber>
    </recommendedName>
</protein>
<evidence type="ECO:0000256" key="1">
    <source>
        <dbReference type="ARBA" id="ARBA00004249"/>
    </source>
</evidence>
<evidence type="ECO:0000256" key="26">
    <source>
        <dbReference type="SAM" id="MobiDB-lite"/>
    </source>
</evidence>
<keyword evidence="8" id="KW-0997">Cell inner membrane</keyword>
<feature type="domain" description="Penicillin-binding protein transpeptidase" evidence="27">
    <location>
        <begin position="431"/>
        <end position="724"/>
    </location>
</feature>
<gene>
    <name evidence="30" type="ORF">FHS82_001631</name>
</gene>
<accession>A0ABX0V0U7</accession>
<dbReference type="GO" id="GO:0016757">
    <property type="term" value="F:glycosyltransferase activity"/>
    <property type="evidence" value="ECO:0007669"/>
    <property type="project" value="UniProtKB-KW"/>
</dbReference>
<keyword evidence="21" id="KW-0511">Multifunctional enzyme</keyword>
<dbReference type="Gene3D" id="3.40.710.10">
    <property type="entry name" value="DD-peptidase/beta-lactamase superfamily"/>
    <property type="match status" value="2"/>
</dbReference>
<keyword evidence="19" id="KW-0472">Membrane</keyword>
<keyword evidence="31" id="KW-1185">Reference proteome</keyword>
<feature type="compositionally biased region" description="Polar residues" evidence="26">
    <location>
        <begin position="772"/>
        <end position="782"/>
    </location>
</feature>
<dbReference type="InterPro" id="IPR001460">
    <property type="entry name" value="PCN-bd_Tpept"/>
</dbReference>
<keyword evidence="11 30" id="KW-0328">Glycosyltransferase</keyword>
<evidence type="ECO:0000256" key="19">
    <source>
        <dbReference type="ARBA" id="ARBA00023136"/>
    </source>
</evidence>
<dbReference type="EC" id="3.4.16.4" evidence="5"/>
<dbReference type="EC" id="2.4.99.28" evidence="24"/>
<comment type="similarity">
    <text evidence="4">In the N-terminal section; belongs to the glycosyltransferase 51 family.</text>
</comment>
<evidence type="ECO:0000256" key="8">
    <source>
        <dbReference type="ARBA" id="ARBA00022519"/>
    </source>
</evidence>
<keyword evidence="7" id="KW-1003">Cell membrane</keyword>
<evidence type="ECO:0000256" key="5">
    <source>
        <dbReference type="ARBA" id="ARBA00012448"/>
    </source>
</evidence>
<comment type="catalytic activity">
    <reaction evidence="23">
        <text>Preferential cleavage: (Ac)2-L-Lys-D-Ala-|-D-Ala. Also transpeptidation of peptidyl-alanyl moieties that are N-acyl substituents of D-alanine.</text>
        <dbReference type="EC" id="3.4.16.4"/>
    </reaction>
</comment>
<evidence type="ECO:0000256" key="15">
    <source>
        <dbReference type="ARBA" id="ARBA00022960"/>
    </source>
</evidence>
<proteinExistence type="inferred from homology"/>
<evidence type="ECO:0000256" key="18">
    <source>
        <dbReference type="ARBA" id="ARBA00022989"/>
    </source>
</evidence>
<dbReference type="SUPFAM" id="SSF53955">
    <property type="entry name" value="Lysozyme-like"/>
    <property type="match status" value="1"/>
</dbReference>
<dbReference type="Pfam" id="PF00905">
    <property type="entry name" value="Transpeptidase"/>
    <property type="match status" value="1"/>
</dbReference>
<dbReference type="Gene3D" id="1.10.3810.10">
    <property type="entry name" value="Biosynthetic peptidoglycan transglycosylase-like"/>
    <property type="match status" value="1"/>
</dbReference>
<dbReference type="Pfam" id="PF00912">
    <property type="entry name" value="Transgly"/>
    <property type="match status" value="1"/>
</dbReference>
<dbReference type="InterPro" id="IPR001264">
    <property type="entry name" value="Glyco_trans_51"/>
</dbReference>
<evidence type="ECO:0000256" key="9">
    <source>
        <dbReference type="ARBA" id="ARBA00022645"/>
    </source>
</evidence>
<dbReference type="Proteomes" id="UP001429580">
    <property type="component" value="Unassembled WGS sequence"/>
</dbReference>
<keyword evidence="17" id="KW-0573">Peptidoglycan synthesis</keyword>
<dbReference type="RefSeq" id="WP_166950732.1">
    <property type="nucleotide sequence ID" value="NZ_JAASQI010000003.1"/>
</dbReference>
<dbReference type="EMBL" id="JAASQI010000003">
    <property type="protein sequence ID" value="NIJ57795.1"/>
    <property type="molecule type" value="Genomic_DNA"/>
</dbReference>
<evidence type="ECO:0000313" key="30">
    <source>
        <dbReference type="EMBL" id="NIJ57795.1"/>
    </source>
</evidence>
<keyword evidence="22" id="KW-0961">Cell wall biogenesis/degradation</keyword>
<keyword evidence="9" id="KW-0121">Carboxypeptidase</keyword>
<evidence type="ECO:0000256" key="16">
    <source>
        <dbReference type="ARBA" id="ARBA00022968"/>
    </source>
</evidence>
<keyword evidence="13" id="KW-0812">Transmembrane</keyword>
<evidence type="ECO:0000256" key="11">
    <source>
        <dbReference type="ARBA" id="ARBA00022676"/>
    </source>
</evidence>
<evidence type="ECO:0000256" key="7">
    <source>
        <dbReference type="ARBA" id="ARBA00022475"/>
    </source>
</evidence>
<feature type="domain" description="Glycosyl transferase family 51" evidence="28">
    <location>
        <begin position="59"/>
        <end position="233"/>
    </location>
</feature>
<evidence type="ECO:0000256" key="2">
    <source>
        <dbReference type="ARBA" id="ARBA00004752"/>
    </source>
</evidence>
<evidence type="ECO:0000256" key="25">
    <source>
        <dbReference type="ARBA" id="ARBA00049902"/>
    </source>
</evidence>
<evidence type="ECO:0000256" key="13">
    <source>
        <dbReference type="ARBA" id="ARBA00022692"/>
    </source>
</evidence>
<comment type="similarity">
    <text evidence="3">In the C-terminal section; belongs to the transpeptidase family.</text>
</comment>
<dbReference type="InterPro" id="IPR050396">
    <property type="entry name" value="Glycosyltr_51/Transpeptidase"/>
</dbReference>
<evidence type="ECO:0000256" key="21">
    <source>
        <dbReference type="ARBA" id="ARBA00023268"/>
    </source>
</evidence>
<dbReference type="InterPro" id="IPR031376">
    <property type="entry name" value="PCB_OB"/>
</dbReference>
<organism evidence="30 31">
    <name type="scientific">Pseudochelatococcus lubricantis</name>
    <dbReference type="NCBI Taxonomy" id="1538102"/>
    <lineage>
        <taxon>Bacteria</taxon>
        <taxon>Pseudomonadati</taxon>
        <taxon>Pseudomonadota</taxon>
        <taxon>Alphaproteobacteria</taxon>
        <taxon>Hyphomicrobiales</taxon>
        <taxon>Chelatococcaceae</taxon>
        <taxon>Pseudochelatococcus</taxon>
    </lineage>
</organism>
<dbReference type="PANTHER" id="PTHR32282">
    <property type="entry name" value="BINDING PROTEIN TRANSPEPTIDASE, PUTATIVE-RELATED"/>
    <property type="match status" value="1"/>
</dbReference>
<keyword evidence="14 30" id="KW-0378">Hydrolase</keyword>
<dbReference type="InterPro" id="IPR023346">
    <property type="entry name" value="Lysozyme-like_dom_sf"/>
</dbReference>
<dbReference type="PANTHER" id="PTHR32282:SF27">
    <property type="entry name" value="PENICILLIN-BINDING PROTEIN 1A"/>
    <property type="match status" value="1"/>
</dbReference>
<comment type="subcellular location">
    <subcellularLocation>
        <location evidence="1">Cell inner membrane</location>
        <topology evidence="1">Single-pass type II membrane protein</topology>
    </subcellularLocation>
</comment>
<evidence type="ECO:0000256" key="23">
    <source>
        <dbReference type="ARBA" id="ARBA00034000"/>
    </source>
</evidence>
<evidence type="ECO:0000256" key="14">
    <source>
        <dbReference type="ARBA" id="ARBA00022801"/>
    </source>
</evidence>
<evidence type="ECO:0000256" key="20">
    <source>
        <dbReference type="ARBA" id="ARBA00023251"/>
    </source>
</evidence>
<evidence type="ECO:0000256" key="22">
    <source>
        <dbReference type="ARBA" id="ARBA00023316"/>
    </source>
</evidence>
<feature type="region of interest" description="Disordered" evidence="26">
    <location>
        <begin position="765"/>
        <end position="807"/>
    </location>
</feature>
<comment type="catalytic activity">
    <reaction evidence="25">
        <text>[GlcNAc-(1-&gt;4)-Mur2Ac(oyl-L-Ala-gamma-D-Glu-L-Lys-D-Ala-D-Ala)](n)-di-trans,octa-cis-undecaprenyl diphosphate + beta-D-GlcNAc-(1-&gt;4)-Mur2Ac(oyl-L-Ala-gamma-D-Glu-L-Lys-D-Ala-D-Ala)-di-trans,octa-cis-undecaprenyl diphosphate = [GlcNAc-(1-&gt;4)-Mur2Ac(oyl-L-Ala-gamma-D-Glu-L-Lys-D-Ala-D-Ala)](n+1)-di-trans,octa-cis-undecaprenyl diphosphate + di-trans,octa-cis-undecaprenyl diphosphate + H(+)</text>
        <dbReference type="Rhea" id="RHEA:23708"/>
        <dbReference type="Rhea" id="RHEA-COMP:9602"/>
        <dbReference type="Rhea" id="RHEA-COMP:9603"/>
        <dbReference type="ChEBI" id="CHEBI:15378"/>
        <dbReference type="ChEBI" id="CHEBI:58405"/>
        <dbReference type="ChEBI" id="CHEBI:60033"/>
        <dbReference type="ChEBI" id="CHEBI:78435"/>
        <dbReference type="EC" id="2.4.99.28"/>
    </reaction>
</comment>
<keyword evidence="20" id="KW-0046">Antibiotic resistance</keyword>
<feature type="domain" description="Penicillin-binding protein OB-like" evidence="29">
    <location>
        <begin position="322"/>
        <end position="429"/>
    </location>
</feature>
<evidence type="ECO:0000256" key="6">
    <source>
        <dbReference type="ARBA" id="ARBA00018638"/>
    </source>
</evidence>
<evidence type="ECO:0000256" key="17">
    <source>
        <dbReference type="ARBA" id="ARBA00022984"/>
    </source>
</evidence>
<comment type="caution">
    <text evidence="30">The sequence shown here is derived from an EMBL/GenBank/DDBJ whole genome shotgun (WGS) entry which is preliminary data.</text>
</comment>
<reference evidence="30 31" key="1">
    <citation type="submission" date="2020-03" db="EMBL/GenBank/DDBJ databases">
        <title>Genomic Encyclopedia of Type Strains, Phase IV (KMG-IV): sequencing the most valuable type-strain genomes for metagenomic binning, comparative biology and taxonomic classification.</title>
        <authorList>
            <person name="Goeker M."/>
        </authorList>
    </citation>
    <scope>NUCLEOTIDE SEQUENCE [LARGE SCALE GENOMIC DNA]</scope>
    <source>
        <strain evidence="30 31">DSM 103870</strain>
    </source>
</reference>
<keyword evidence="12 30" id="KW-0808">Transferase</keyword>
<evidence type="ECO:0000256" key="12">
    <source>
        <dbReference type="ARBA" id="ARBA00022679"/>
    </source>
</evidence>
<evidence type="ECO:0000256" key="3">
    <source>
        <dbReference type="ARBA" id="ARBA00007090"/>
    </source>
</evidence>
<dbReference type="Pfam" id="PF17092">
    <property type="entry name" value="PCB_OB"/>
    <property type="match status" value="1"/>
</dbReference>
<dbReference type="InterPro" id="IPR012338">
    <property type="entry name" value="Beta-lactam/transpept-like"/>
</dbReference>
<evidence type="ECO:0000259" key="28">
    <source>
        <dbReference type="Pfam" id="PF00912"/>
    </source>
</evidence>
<evidence type="ECO:0000256" key="10">
    <source>
        <dbReference type="ARBA" id="ARBA00022670"/>
    </source>
</evidence>
<dbReference type="NCBIfam" id="TIGR02074">
    <property type="entry name" value="PBP_1a_fam"/>
    <property type="match status" value="1"/>
</dbReference>
<keyword evidence="10" id="KW-0645">Protease</keyword>
<dbReference type="SUPFAM" id="SSF56601">
    <property type="entry name" value="beta-lactamase/transpeptidase-like"/>
    <property type="match status" value="1"/>
</dbReference>
<dbReference type="GO" id="GO:0016787">
    <property type="term" value="F:hydrolase activity"/>
    <property type="evidence" value="ECO:0007669"/>
    <property type="project" value="UniProtKB-KW"/>
</dbReference>
<name>A0ABX0V0U7_9HYPH</name>
<evidence type="ECO:0000259" key="27">
    <source>
        <dbReference type="Pfam" id="PF00905"/>
    </source>
</evidence>
<keyword evidence="16" id="KW-0735">Signal-anchor</keyword>
<keyword evidence="18" id="KW-1133">Transmembrane helix</keyword>
<evidence type="ECO:0000259" key="29">
    <source>
        <dbReference type="Pfam" id="PF17092"/>
    </source>
</evidence>
<evidence type="ECO:0000256" key="24">
    <source>
        <dbReference type="ARBA" id="ARBA00044770"/>
    </source>
</evidence>
<comment type="pathway">
    <text evidence="2">Cell wall biogenesis; peptidoglycan biosynthesis.</text>
</comment>
<keyword evidence="15" id="KW-0133">Cell shape</keyword>
<evidence type="ECO:0000313" key="31">
    <source>
        <dbReference type="Proteomes" id="UP001429580"/>
    </source>
</evidence>
<sequence length="807" mass="88372">MRFLLRFVGFAFAALALLFVGGAAVVGFFIWKYSQDLPDYSQLANYQPPVTTRVHAGDGSLLAEYSRERRLYLPISATPKLLIDAFLSAEDKSFYKHAGVDPEGIVRAFVSNLRSGGRPQGASTITQQVAKNFLLSSERSYDRKIREILVAQRMESVYSKDRILELYLNEIYLGMGNYGIAAAALNYFNKSVNELTLPEVAYLAALPKGPNNYNPYTRNQAAVDRRNWVLDRMAENGYITAADAAAAKATLLKPTPRALSPNTYVAGYFAEEVRRQLAERYGEKELYEGGLSVRTTLDPKLQATARKVLTDGLVRYDEVRGWRGADDRIDLDGDWGEALARKPRLGDVRPWELAVVLAVDSQNARIGLQPGVDPGGRVDSERRTGVITAEGVRWTRRRLGQVLSVGDLVYVEPIAGRQNSYRLRQLPEISGAIVALDPATGRVFAMVGGFSFDQSEFNRAIQALRQPGSAYKPFVYATAIDNGYTPSSIVVDGPIEIDQGPGIGIWRPENYEKRFAGPRTLRYGLERSKNLMTVRLARDIGMPLIIEYTKRFGIMDDMPAMLSMSLGAGETTVLRLTAAYAMFVNGGRHIRPTLIDRIQDRWGKTLFRHDQRTCDTCAADRWHGQAEPALVDNSEQVLDPLTAYQIVSMLEGVVERGTGRLVAEVGKPLAGKTGTTNDAKDVWFVGFSPDLAVGVYMGYDRPRSLGAKAQAATYAAPMFRDFMKIALEDKPATPFRVPAGIKLIRVDAATGRRTSGSGNGVILEAFKPGTSPPDTVVSSNAQKAPAASAPPPQAAPPAGGFAAGGLY</sequence>